<dbReference type="Proteomes" id="UP000184339">
    <property type="component" value="Unassembled WGS sequence"/>
</dbReference>
<dbReference type="Pfam" id="PF14022">
    <property type="entry name" value="DUF4238"/>
    <property type="match status" value="1"/>
</dbReference>
<protein>
    <recommendedName>
        <fullName evidence="3">DUF4238 domain-containing protein</fullName>
    </recommendedName>
</protein>
<dbReference type="RefSeq" id="WP_072789225.1">
    <property type="nucleotide sequence ID" value="NZ_FRCX01000015.1"/>
</dbReference>
<sequence>MKDGNSEMDPRIPRMERVLSQAVGRNSGPKDQHYVTRAYQELFFAPDGEFSVYDRKRACFKTKGKKGVAFLDEFYVFIDDNGEKRFDVEHAIAAFENDAIPIIKRLCQKEVIDDLDRTTLAWFIAINLLRTPQALDEILVAYKAMAPYLKEHFGDEATAKKYFEDEQGTNPLRAAEMAAYIFGRAVLAPGRQAALGLFLGALPIVYKRIHWSHWQILESPAPNARFVISDCGLANLAEDAESVGNFFATGMQLAFPLSPRFCLVSHHSSGKARVEYEMSSVNLVRQINEATAWASARYVMGPNRRQLEDVVTVFDRQPPTWMPVFPVK</sequence>
<organism evidence="1 2">
    <name type="scientific">Duganella sacchari</name>
    <dbReference type="NCBI Taxonomy" id="551987"/>
    <lineage>
        <taxon>Bacteria</taxon>
        <taxon>Pseudomonadati</taxon>
        <taxon>Pseudomonadota</taxon>
        <taxon>Betaproteobacteria</taxon>
        <taxon>Burkholderiales</taxon>
        <taxon>Oxalobacteraceae</taxon>
        <taxon>Telluria group</taxon>
        <taxon>Duganella</taxon>
    </lineage>
</organism>
<dbReference type="InterPro" id="IPR025332">
    <property type="entry name" value="DUF4238"/>
</dbReference>
<dbReference type="EMBL" id="FRCX01000015">
    <property type="protein sequence ID" value="SHN43031.1"/>
    <property type="molecule type" value="Genomic_DNA"/>
</dbReference>
<reference evidence="2" key="1">
    <citation type="submission" date="2016-11" db="EMBL/GenBank/DDBJ databases">
        <authorList>
            <person name="Varghese N."/>
            <person name="Submissions S."/>
        </authorList>
    </citation>
    <scope>NUCLEOTIDE SEQUENCE [LARGE SCALE GENOMIC DNA]</scope>
    <source>
        <strain evidence="2">Sac-22</strain>
    </source>
</reference>
<accession>A0A1M7RA50</accession>
<evidence type="ECO:0008006" key="3">
    <source>
        <dbReference type="Google" id="ProtNLM"/>
    </source>
</evidence>
<dbReference type="OrthoDB" id="9148269at2"/>
<evidence type="ECO:0000313" key="1">
    <source>
        <dbReference type="EMBL" id="SHN43031.1"/>
    </source>
</evidence>
<dbReference type="AlphaFoldDB" id="A0A1M7RA50"/>
<keyword evidence="2" id="KW-1185">Reference proteome</keyword>
<name>A0A1M7RA50_9BURK</name>
<gene>
    <name evidence="1" type="ORF">SAMN05192549_115161</name>
</gene>
<dbReference type="STRING" id="551987.SAMN05192549_115161"/>
<evidence type="ECO:0000313" key="2">
    <source>
        <dbReference type="Proteomes" id="UP000184339"/>
    </source>
</evidence>
<proteinExistence type="predicted"/>